<keyword evidence="3" id="KW-1185">Reference proteome</keyword>
<organism evidence="2 3">
    <name type="scientific">Leptotrombidium deliense</name>
    <dbReference type="NCBI Taxonomy" id="299467"/>
    <lineage>
        <taxon>Eukaryota</taxon>
        <taxon>Metazoa</taxon>
        <taxon>Ecdysozoa</taxon>
        <taxon>Arthropoda</taxon>
        <taxon>Chelicerata</taxon>
        <taxon>Arachnida</taxon>
        <taxon>Acari</taxon>
        <taxon>Acariformes</taxon>
        <taxon>Trombidiformes</taxon>
        <taxon>Prostigmata</taxon>
        <taxon>Anystina</taxon>
        <taxon>Parasitengona</taxon>
        <taxon>Trombiculoidea</taxon>
        <taxon>Trombiculidae</taxon>
        <taxon>Leptotrombidium</taxon>
    </lineage>
</organism>
<sequence>MIKKFVWSCRNPGSGSGLSESQKYNSAERKQRVQNKLKGCSGDAENRVDSTRVNAEQLITEFLSTKLKETDECDGQEDGECGLQLYVGKDGTATLGSRTAKQSNNVKMNGPTSSGSRPGSRPNSGTNSRQSSTEKDNEGSIRL</sequence>
<dbReference type="OrthoDB" id="3365224at2759"/>
<accession>A0A443SSD9</accession>
<protein>
    <submittedName>
        <fullName evidence="2">Uncharacterized protein</fullName>
    </submittedName>
</protein>
<name>A0A443SSD9_9ACAR</name>
<dbReference type="Proteomes" id="UP000288716">
    <property type="component" value="Unassembled WGS sequence"/>
</dbReference>
<proteinExistence type="predicted"/>
<evidence type="ECO:0000313" key="3">
    <source>
        <dbReference type="Proteomes" id="UP000288716"/>
    </source>
</evidence>
<reference evidence="2 3" key="1">
    <citation type="journal article" date="2018" name="Gigascience">
        <title>Genomes of trombidid mites reveal novel predicted allergens and laterally-transferred genes associated with secondary metabolism.</title>
        <authorList>
            <person name="Dong X."/>
            <person name="Chaisiri K."/>
            <person name="Xia D."/>
            <person name="Armstrong S.D."/>
            <person name="Fang Y."/>
            <person name="Donnelly M.J."/>
            <person name="Kadowaki T."/>
            <person name="McGarry J.W."/>
            <person name="Darby A.C."/>
            <person name="Makepeace B.L."/>
        </authorList>
    </citation>
    <scope>NUCLEOTIDE SEQUENCE [LARGE SCALE GENOMIC DNA]</scope>
    <source>
        <strain evidence="2">UoL-UT</strain>
    </source>
</reference>
<evidence type="ECO:0000313" key="2">
    <source>
        <dbReference type="EMBL" id="RWS30417.1"/>
    </source>
</evidence>
<dbReference type="AlphaFoldDB" id="A0A443SSD9"/>
<comment type="caution">
    <text evidence="2">The sequence shown here is derived from an EMBL/GenBank/DDBJ whole genome shotgun (WGS) entry which is preliminary data.</text>
</comment>
<feature type="region of interest" description="Disordered" evidence="1">
    <location>
        <begin position="94"/>
        <end position="143"/>
    </location>
</feature>
<feature type="compositionally biased region" description="Polar residues" evidence="1">
    <location>
        <begin position="94"/>
        <end position="107"/>
    </location>
</feature>
<feature type="compositionally biased region" description="Polar residues" evidence="1">
    <location>
        <begin position="11"/>
        <end position="25"/>
    </location>
</feature>
<feature type="compositionally biased region" description="Basic and acidic residues" evidence="1">
    <location>
        <begin position="132"/>
        <end position="143"/>
    </location>
</feature>
<dbReference type="VEuPathDB" id="VectorBase:LDEU001621"/>
<feature type="compositionally biased region" description="Low complexity" evidence="1">
    <location>
        <begin position="109"/>
        <end position="126"/>
    </location>
</feature>
<gene>
    <name evidence="2" type="ORF">B4U80_11308</name>
</gene>
<evidence type="ECO:0000256" key="1">
    <source>
        <dbReference type="SAM" id="MobiDB-lite"/>
    </source>
</evidence>
<feature type="region of interest" description="Disordered" evidence="1">
    <location>
        <begin position="10"/>
        <end position="45"/>
    </location>
</feature>
<dbReference type="EMBL" id="NCKV01000511">
    <property type="protein sequence ID" value="RWS30417.1"/>
    <property type="molecule type" value="Genomic_DNA"/>
</dbReference>